<sequence>MSTTVSDLSADQLKEVVLTIFREHPELIKHAVMEILEQNPASATEDAAARRERMRALIQEDFDQYDSTFKALA</sequence>
<protein>
    <submittedName>
        <fullName evidence="1">Uncharacterized protein</fullName>
    </submittedName>
</protein>
<dbReference type="RefSeq" id="WP_187464859.1">
    <property type="nucleotide sequence ID" value="NZ_JACSIT010000037.1"/>
</dbReference>
<evidence type="ECO:0000313" key="1">
    <source>
        <dbReference type="EMBL" id="MBC6992720.1"/>
    </source>
</evidence>
<reference evidence="1" key="1">
    <citation type="submission" date="2020-08" db="EMBL/GenBank/DDBJ databases">
        <title>Lewinella bacteria from marine environments.</title>
        <authorList>
            <person name="Zhong Y."/>
        </authorList>
    </citation>
    <scope>NUCLEOTIDE SEQUENCE</scope>
    <source>
        <strain evidence="1">KCTC 42187</strain>
    </source>
</reference>
<evidence type="ECO:0000313" key="2">
    <source>
        <dbReference type="Proteomes" id="UP000650081"/>
    </source>
</evidence>
<name>A0A923PHI7_9BACT</name>
<proteinExistence type="predicted"/>
<dbReference type="AlphaFoldDB" id="A0A923PHI7"/>
<gene>
    <name evidence="1" type="ORF">H9S92_00965</name>
</gene>
<keyword evidence="2" id="KW-1185">Reference proteome</keyword>
<organism evidence="1 2">
    <name type="scientific">Neolewinella lacunae</name>
    <dbReference type="NCBI Taxonomy" id="1517758"/>
    <lineage>
        <taxon>Bacteria</taxon>
        <taxon>Pseudomonadati</taxon>
        <taxon>Bacteroidota</taxon>
        <taxon>Saprospiria</taxon>
        <taxon>Saprospirales</taxon>
        <taxon>Lewinellaceae</taxon>
        <taxon>Neolewinella</taxon>
    </lineage>
</organism>
<dbReference type="Proteomes" id="UP000650081">
    <property type="component" value="Unassembled WGS sequence"/>
</dbReference>
<accession>A0A923PHI7</accession>
<comment type="caution">
    <text evidence="1">The sequence shown here is derived from an EMBL/GenBank/DDBJ whole genome shotgun (WGS) entry which is preliminary data.</text>
</comment>
<dbReference type="EMBL" id="JACSIT010000037">
    <property type="protein sequence ID" value="MBC6992720.1"/>
    <property type="molecule type" value="Genomic_DNA"/>
</dbReference>